<protein>
    <recommendedName>
        <fullName evidence="4">Holin</fullName>
    </recommendedName>
</protein>
<keyword evidence="1" id="KW-0812">Transmembrane</keyword>
<keyword evidence="3" id="KW-1185">Reference proteome</keyword>
<evidence type="ECO:0000256" key="1">
    <source>
        <dbReference type="SAM" id="Phobius"/>
    </source>
</evidence>
<sequence>MARIVPDEVRVAAKRGFVRSTAQAYATALAGGVSATTVLAVATGEVPVLATVVTWAVALVSPLAAGAASYLDILSKGIPTDYIPSAPQEQAGSHAA</sequence>
<feature type="transmembrane region" description="Helical" evidence="1">
    <location>
        <begin position="24"/>
        <end position="42"/>
    </location>
</feature>
<keyword evidence="1" id="KW-0472">Membrane</keyword>
<gene>
    <name evidence="2" type="ORF">MUN78_06900</name>
</gene>
<proteinExistence type="predicted"/>
<dbReference type="RefSeq" id="WP_244729577.1">
    <property type="nucleotide sequence ID" value="NZ_CP095045.1"/>
</dbReference>
<dbReference type="Proteomes" id="UP000831786">
    <property type="component" value="Chromosome"/>
</dbReference>
<accession>A0ABY4FQU0</accession>
<name>A0ABY4FQU0_9MICO</name>
<dbReference type="EMBL" id="CP095045">
    <property type="protein sequence ID" value="UOQ58544.1"/>
    <property type="molecule type" value="Genomic_DNA"/>
</dbReference>
<feature type="transmembrane region" description="Helical" evidence="1">
    <location>
        <begin position="48"/>
        <end position="71"/>
    </location>
</feature>
<keyword evidence="1" id="KW-1133">Transmembrane helix</keyword>
<evidence type="ECO:0000313" key="2">
    <source>
        <dbReference type="EMBL" id="UOQ58544.1"/>
    </source>
</evidence>
<reference evidence="2 3" key="1">
    <citation type="submission" date="2022-04" db="EMBL/GenBank/DDBJ databases">
        <title>Leucobacter sp. isolated from rhizosphere of garlic.</title>
        <authorList>
            <person name="Won M."/>
            <person name="Lee C.-M."/>
            <person name="Woen H.-Y."/>
            <person name="Kwon S.-W."/>
        </authorList>
    </citation>
    <scope>NUCLEOTIDE SEQUENCE [LARGE SCALE GENOMIC DNA]</scope>
    <source>
        <strain evidence="2 3">H21R-40</strain>
    </source>
</reference>
<evidence type="ECO:0008006" key="4">
    <source>
        <dbReference type="Google" id="ProtNLM"/>
    </source>
</evidence>
<evidence type="ECO:0000313" key="3">
    <source>
        <dbReference type="Proteomes" id="UP000831786"/>
    </source>
</evidence>
<organism evidence="2 3">
    <name type="scientific">Leucobacter allii</name>
    <dbReference type="NCBI Taxonomy" id="2932247"/>
    <lineage>
        <taxon>Bacteria</taxon>
        <taxon>Bacillati</taxon>
        <taxon>Actinomycetota</taxon>
        <taxon>Actinomycetes</taxon>
        <taxon>Micrococcales</taxon>
        <taxon>Microbacteriaceae</taxon>
        <taxon>Leucobacter</taxon>
    </lineage>
</organism>